<keyword evidence="1" id="KW-0812">Transmembrane</keyword>
<dbReference type="OrthoDB" id="9808735at2"/>
<dbReference type="Gene3D" id="3.40.250.10">
    <property type="entry name" value="Rhodanese-like domain"/>
    <property type="match status" value="1"/>
</dbReference>
<evidence type="ECO:0000313" key="3">
    <source>
        <dbReference type="EMBL" id="TDO97918.1"/>
    </source>
</evidence>
<dbReference type="CDD" id="cd00158">
    <property type="entry name" value="RHOD"/>
    <property type="match status" value="1"/>
</dbReference>
<dbReference type="SMART" id="SM00450">
    <property type="entry name" value="RHOD"/>
    <property type="match status" value="1"/>
</dbReference>
<keyword evidence="3" id="KW-0808">Transferase</keyword>
<keyword evidence="1" id="KW-0472">Membrane</keyword>
<feature type="transmembrane region" description="Helical" evidence="1">
    <location>
        <begin position="12"/>
        <end position="29"/>
    </location>
</feature>
<dbReference type="PROSITE" id="PS50206">
    <property type="entry name" value="RHODANESE_3"/>
    <property type="match status" value="1"/>
</dbReference>
<gene>
    <name evidence="3" type="ORF">DFP79_1547</name>
</gene>
<accession>A0A4R6M8V0</accession>
<organism evidence="3 4">
    <name type="scientific">Marinomonas balearica</name>
    <dbReference type="NCBI Taxonomy" id="491947"/>
    <lineage>
        <taxon>Bacteria</taxon>
        <taxon>Pseudomonadati</taxon>
        <taxon>Pseudomonadota</taxon>
        <taxon>Gammaproteobacteria</taxon>
        <taxon>Oceanospirillales</taxon>
        <taxon>Oceanospirillaceae</taxon>
        <taxon>Marinomonas</taxon>
    </lineage>
</organism>
<evidence type="ECO:0000256" key="1">
    <source>
        <dbReference type="SAM" id="Phobius"/>
    </source>
</evidence>
<dbReference type="EMBL" id="SNXC01000011">
    <property type="protein sequence ID" value="TDO97918.1"/>
    <property type="molecule type" value="Genomic_DNA"/>
</dbReference>
<feature type="domain" description="Rhodanese" evidence="2">
    <location>
        <begin position="48"/>
        <end position="137"/>
    </location>
</feature>
<protein>
    <submittedName>
        <fullName evidence="3">Rhodanese-related sulfurtransferase</fullName>
    </submittedName>
</protein>
<dbReference type="PANTHER" id="PTHR43031:SF18">
    <property type="entry name" value="RHODANESE-RELATED SULFURTRANSFERASES"/>
    <property type="match status" value="1"/>
</dbReference>
<evidence type="ECO:0000259" key="2">
    <source>
        <dbReference type="PROSITE" id="PS50206"/>
    </source>
</evidence>
<dbReference type="AlphaFoldDB" id="A0A4R6M8V0"/>
<dbReference type="GO" id="GO:0016740">
    <property type="term" value="F:transferase activity"/>
    <property type="evidence" value="ECO:0007669"/>
    <property type="project" value="UniProtKB-KW"/>
</dbReference>
<proteinExistence type="predicted"/>
<keyword evidence="1" id="KW-1133">Transmembrane helix</keyword>
<dbReference type="PANTHER" id="PTHR43031">
    <property type="entry name" value="FAD-DEPENDENT OXIDOREDUCTASE"/>
    <property type="match status" value="1"/>
</dbReference>
<dbReference type="Proteomes" id="UP000294656">
    <property type="component" value="Unassembled WGS sequence"/>
</dbReference>
<keyword evidence="4" id="KW-1185">Reference proteome</keyword>
<comment type="caution">
    <text evidence="3">The sequence shown here is derived from an EMBL/GenBank/DDBJ whole genome shotgun (WGS) entry which is preliminary data.</text>
</comment>
<dbReference type="Pfam" id="PF00581">
    <property type="entry name" value="Rhodanese"/>
    <property type="match status" value="1"/>
</dbReference>
<evidence type="ECO:0000313" key="4">
    <source>
        <dbReference type="Proteomes" id="UP000294656"/>
    </source>
</evidence>
<dbReference type="RefSeq" id="WP_133503337.1">
    <property type="nucleotide sequence ID" value="NZ_SNXC01000011.1"/>
</dbReference>
<sequence>MIDQILEFSTNHWDMVAIFVLILATVVFVEMRGNAKGISPASLTNLMNNKDAVVVDLRTAKEFRTGHITGAINIPADKLKDKNAELEKHKSTPIILVCKTGMTAGTNAKELIKAGFEVYKLQGGIAEWENSSLPLVKA</sequence>
<dbReference type="InterPro" id="IPR036873">
    <property type="entry name" value="Rhodanese-like_dom_sf"/>
</dbReference>
<dbReference type="InterPro" id="IPR050229">
    <property type="entry name" value="GlpE_sulfurtransferase"/>
</dbReference>
<dbReference type="InterPro" id="IPR001763">
    <property type="entry name" value="Rhodanese-like_dom"/>
</dbReference>
<name>A0A4R6M8V0_9GAMM</name>
<dbReference type="SUPFAM" id="SSF52821">
    <property type="entry name" value="Rhodanese/Cell cycle control phosphatase"/>
    <property type="match status" value="1"/>
</dbReference>
<reference evidence="3 4" key="1">
    <citation type="submission" date="2019-03" db="EMBL/GenBank/DDBJ databases">
        <title>Genomic Encyclopedia of Type Strains, Phase III (KMG-III): the genomes of soil and plant-associated and newly described type strains.</title>
        <authorList>
            <person name="Whitman W."/>
        </authorList>
    </citation>
    <scope>NUCLEOTIDE SEQUENCE [LARGE SCALE GENOMIC DNA]</scope>
    <source>
        <strain evidence="3 4">CECT 7378</strain>
    </source>
</reference>